<accession>A0A9Q1BET1</accession>
<keyword evidence="2" id="KW-1185">Reference proteome</keyword>
<dbReference type="EMBL" id="JAIZAY010000019">
    <property type="protein sequence ID" value="KAJ8023975.1"/>
    <property type="molecule type" value="Genomic_DNA"/>
</dbReference>
<dbReference type="AlphaFoldDB" id="A0A9Q1BET1"/>
<reference evidence="1" key="1">
    <citation type="submission" date="2021-10" db="EMBL/GenBank/DDBJ databases">
        <title>Tropical sea cucumber genome reveals ecological adaptation and Cuvierian tubules defense mechanism.</title>
        <authorList>
            <person name="Chen T."/>
        </authorList>
    </citation>
    <scope>NUCLEOTIDE SEQUENCE</scope>
    <source>
        <strain evidence="1">Nanhai2018</strain>
        <tissue evidence="1">Muscle</tissue>
    </source>
</reference>
<evidence type="ECO:0000313" key="1">
    <source>
        <dbReference type="EMBL" id="KAJ8023975.1"/>
    </source>
</evidence>
<evidence type="ECO:0000313" key="2">
    <source>
        <dbReference type="Proteomes" id="UP001152320"/>
    </source>
</evidence>
<organism evidence="1 2">
    <name type="scientific">Holothuria leucospilota</name>
    <name type="common">Black long sea cucumber</name>
    <name type="synonym">Mertensiothuria leucospilota</name>
    <dbReference type="NCBI Taxonomy" id="206669"/>
    <lineage>
        <taxon>Eukaryota</taxon>
        <taxon>Metazoa</taxon>
        <taxon>Echinodermata</taxon>
        <taxon>Eleutherozoa</taxon>
        <taxon>Echinozoa</taxon>
        <taxon>Holothuroidea</taxon>
        <taxon>Aspidochirotacea</taxon>
        <taxon>Aspidochirotida</taxon>
        <taxon>Holothuriidae</taxon>
        <taxon>Holothuria</taxon>
    </lineage>
</organism>
<dbReference type="OrthoDB" id="6753017at2759"/>
<name>A0A9Q1BET1_HOLLE</name>
<protein>
    <submittedName>
        <fullName evidence="1">Uncharacterized protein</fullName>
    </submittedName>
</protein>
<comment type="caution">
    <text evidence="1">The sequence shown here is derived from an EMBL/GenBank/DDBJ whole genome shotgun (WGS) entry which is preliminary data.</text>
</comment>
<sequence length="127" mass="14338">MEIISRMIGQSFFSVSFKRKDKAKIMGCSSAVKVAPDKSIDTNLLFQRFLVVSRTGDLSLEDVMKYELSPFPPSLFEDNDILWKADKPKLAQALIAHFNNTPSCESTPDVIPQTERYVLDRGSLLHN</sequence>
<proteinExistence type="predicted"/>
<gene>
    <name evidence="1" type="ORF">HOLleu_36567</name>
</gene>
<dbReference type="Proteomes" id="UP001152320">
    <property type="component" value="Chromosome 19"/>
</dbReference>